<keyword evidence="3" id="KW-1185">Reference proteome</keyword>
<organism evidence="2 3">
    <name type="scientific">Atractosteus spatula</name>
    <name type="common">Alligator gar</name>
    <name type="synonym">Lepisosteus spatula</name>
    <dbReference type="NCBI Taxonomy" id="7917"/>
    <lineage>
        <taxon>Eukaryota</taxon>
        <taxon>Metazoa</taxon>
        <taxon>Chordata</taxon>
        <taxon>Craniata</taxon>
        <taxon>Vertebrata</taxon>
        <taxon>Euteleostomi</taxon>
        <taxon>Actinopterygii</taxon>
        <taxon>Neopterygii</taxon>
        <taxon>Holostei</taxon>
        <taxon>Semionotiformes</taxon>
        <taxon>Lepisosteidae</taxon>
        <taxon>Atractosteus</taxon>
    </lineage>
</organism>
<comment type="caution">
    <text evidence="2">The sequence shown here is derived from an EMBL/GenBank/DDBJ whole genome shotgun (WGS) entry which is preliminary data.</text>
</comment>
<sequence>MIHWKLLIVVLVFYNIFTSTAKGRNDGRRQHDDRQRGLQERISLCDQEKLGSCLRSQGYLKRSGCDGESRMRNWICSTWVALMVRVSGIVCGSINPGVRALYPSALRVKRGTVSLLNPTFQTSVEEVNMLYEILLHGLWMDNIYDHFLIIDEELASLRKSKKLEVIWEDVLPRKITEVRRLTSMLSMHVGPLRKNDFERTVLTLVYTAHKLMQSKGHQKDMWAESFVKLYKALKQDLLY</sequence>
<feature type="non-terminal residue" evidence="2">
    <location>
        <position position="1"/>
    </location>
</feature>
<reference evidence="2" key="1">
    <citation type="journal article" date="2021" name="Cell">
        <title>Tracing the genetic footprints of vertebrate landing in non-teleost ray-finned fishes.</title>
        <authorList>
            <person name="Bi X."/>
            <person name="Wang K."/>
            <person name="Yang L."/>
            <person name="Pan H."/>
            <person name="Jiang H."/>
            <person name="Wei Q."/>
            <person name="Fang M."/>
            <person name="Yu H."/>
            <person name="Zhu C."/>
            <person name="Cai Y."/>
            <person name="He Y."/>
            <person name="Gan X."/>
            <person name="Zeng H."/>
            <person name="Yu D."/>
            <person name="Zhu Y."/>
            <person name="Jiang H."/>
            <person name="Qiu Q."/>
            <person name="Yang H."/>
            <person name="Zhang Y.E."/>
            <person name="Wang W."/>
            <person name="Zhu M."/>
            <person name="He S."/>
            <person name="Zhang G."/>
        </authorList>
    </citation>
    <scope>NUCLEOTIDE SEQUENCE</scope>
    <source>
        <strain evidence="2">Allg_001</strain>
    </source>
</reference>
<dbReference type="Proteomes" id="UP000736164">
    <property type="component" value="Unassembled WGS sequence"/>
</dbReference>
<feature type="chain" id="PRO_5035259943" evidence="1">
    <location>
        <begin position="24"/>
        <end position="239"/>
    </location>
</feature>
<evidence type="ECO:0000313" key="2">
    <source>
        <dbReference type="EMBL" id="MBN3320477.1"/>
    </source>
</evidence>
<dbReference type="EMBL" id="JAAWVO010051756">
    <property type="protein sequence ID" value="MBN3320477.1"/>
    <property type="molecule type" value="Genomic_DNA"/>
</dbReference>
<dbReference type="PANTHER" id="PTHR34034:SF2">
    <property type="entry name" value="PROTEIN FAM180A"/>
    <property type="match status" value="1"/>
</dbReference>
<dbReference type="PANTHER" id="PTHR34034">
    <property type="entry name" value="PROTEIN FAM180A-RELATED"/>
    <property type="match status" value="1"/>
</dbReference>
<accession>A0A8J7NVJ6</accession>
<dbReference type="InterPro" id="IPR029170">
    <property type="entry name" value="FAM180"/>
</dbReference>
<evidence type="ECO:0000256" key="1">
    <source>
        <dbReference type="SAM" id="SignalP"/>
    </source>
</evidence>
<dbReference type="AlphaFoldDB" id="A0A8J7NVJ6"/>
<proteinExistence type="predicted"/>
<feature type="signal peptide" evidence="1">
    <location>
        <begin position="1"/>
        <end position="23"/>
    </location>
</feature>
<name>A0A8J7NVJ6_ATRSP</name>
<feature type="non-terminal residue" evidence="2">
    <location>
        <position position="239"/>
    </location>
</feature>
<gene>
    <name evidence="2" type="primary">Fam180a</name>
    <name evidence="2" type="ORF">GTO95_0001429</name>
</gene>
<evidence type="ECO:0000313" key="3">
    <source>
        <dbReference type="Proteomes" id="UP000736164"/>
    </source>
</evidence>
<dbReference type="Pfam" id="PF15173">
    <property type="entry name" value="FAM180"/>
    <property type="match status" value="1"/>
</dbReference>
<protein>
    <submittedName>
        <fullName evidence="2">F180A protein</fullName>
    </submittedName>
</protein>
<keyword evidence="1" id="KW-0732">Signal</keyword>